<keyword evidence="2" id="KW-1185">Reference proteome</keyword>
<proteinExistence type="predicted"/>
<gene>
    <name evidence="1" type="ORF">GCM10022224_061860</name>
</gene>
<dbReference type="EMBL" id="BAAAZP010000107">
    <property type="protein sequence ID" value="GAA3688163.1"/>
    <property type="molecule type" value="Genomic_DNA"/>
</dbReference>
<comment type="caution">
    <text evidence="1">The sequence shown here is derived from an EMBL/GenBank/DDBJ whole genome shotgun (WGS) entry which is preliminary data.</text>
</comment>
<protein>
    <submittedName>
        <fullName evidence="1">Uncharacterized protein</fullName>
    </submittedName>
</protein>
<evidence type="ECO:0000313" key="2">
    <source>
        <dbReference type="Proteomes" id="UP001500902"/>
    </source>
</evidence>
<sequence>MTVPNPTFRTCASTVSHGTRNDCTARLTLVSAAVHAGVRAAKPASTPRTRNATETTGIGTVVLPDFMNAR</sequence>
<evidence type="ECO:0000313" key="1">
    <source>
        <dbReference type="EMBL" id="GAA3688163.1"/>
    </source>
</evidence>
<name>A0ABP7CHQ3_9ACTN</name>
<reference evidence="2" key="1">
    <citation type="journal article" date="2019" name="Int. J. Syst. Evol. Microbiol.">
        <title>The Global Catalogue of Microorganisms (GCM) 10K type strain sequencing project: providing services to taxonomists for standard genome sequencing and annotation.</title>
        <authorList>
            <consortium name="The Broad Institute Genomics Platform"/>
            <consortium name="The Broad Institute Genome Sequencing Center for Infectious Disease"/>
            <person name="Wu L."/>
            <person name="Ma J."/>
        </authorList>
    </citation>
    <scope>NUCLEOTIDE SEQUENCE [LARGE SCALE GENOMIC DNA]</scope>
    <source>
        <strain evidence="2">JCM 16904</strain>
    </source>
</reference>
<dbReference type="Proteomes" id="UP001500902">
    <property type="component" value="Unassembled WGS sequence"/>
</dbReference>
<organism evidence="1 2">
    <name type="scientific">Nonomuraea antimicrobica</name>
    <dbReference type="NCBI Taxonomy" id="561173"/>
    <lineage>
        <taxon>Bacteria</taxon>
        <taxon>Bacillati</taxon>
        <taxon>Actinomycetota</taxon>
        <taxon>Actinomycetes</taxon>
        <taxon>Streptosporangiales</taxon>
        <taxon>Streptosporangiaceae</taxon>
        <taxon>Nonomuraea</taxon>
    </lineage>
</organism>
<accession>A0ABP7CHQ3</accession>